<dbReference type="GO" id="GO:0005634">
    <property type="term" value="C:nucleus"/>
    <property type="evidence" value="ECO:0007669"/>
    <property type="project" value="UniProtKB-SubCell"/>
</dbReference>
<evidence type="ECO:0000313" key="5">
    <source>
        <dbReference type="Proteomes" id="UP001346149"/>
    </source>
</evidence>
<dbReference type="AlphaFoldDB" id="A0AAN7M493"/>
<name>A0AAN7M493_TRANT</name>
<dbReference type="InterPro" id="IPR010399">
    <property type="entry name" value="Tify_dom"/>
</dbReference>
<dbReference type="GO" id="GO:2000022">
    <property type="term" value="P:regulation of jasmonic acid mediated signaling pathway"/>
    <property type="evidence" value="ECO:0007669"/>
    <property type="project" value="UniProtKB-UniRule"/>
</dbReference>
<dbReference type="GO" id="GO:0031347">
    <property type="term" value="P:regulation of defense response"/>
    <property type="evidence" value="ECO:0007669"/>
    <property type="project" value="UniProtKB-UniRule"/>
</dbReference>
<organism evidence="4 5">
    <name type="scientific">Trapa natans</name>
    <name type="common">Water chestnut</name>
    <dbReference type="NCBI Taxonomy" id="22666"/>
    <lineage>
        <taxon>Eukaryota</taxon>
        <taxon>Viridiplantae</taxon>
        <taxon>Streptophyta</taxon>
        <taxon>Embryophyta</taxon>
        <taxon>Tracheophyta</taxon>
        <taxon>Spermatophyta</taxon>
        <taxon>Magnoliopsida</taxon>
        <taxon>eudicotyledons</taxon>
        <taxon>Gunneridae</taxon>
        <taxon>Pentapetalae</taxon>
        <taxon>rosids</taxon>
        <taxon>malvids</taxon>
        <taxon>Myrtales</taxon>
        <taxon>Lythraceae</taxon>
        <taxon>Trapa</taxon>
    </lineage>
</organism>
<evidence type="ECO:0000256" key="1">
    <source>
        <dbReference type="ARBA" id="ARBA00008614"/>
    </source>
</evidence>
<gene>
    <name evidence="4" type="ORF">SAY86_031791</name>
</gene>
<comment type="domain">
    <text evidence="2">The jas domain is required for interaction with COI1.</text>
</comment>
<proteinExistence type="inferred from homology"/>
<evidence type="ECO:0000259" key="3">
    <source>
        <dbReference type="PROSITE" id="PS51320"/>
    </source>
</evidence>
<evidence type="ECO:0000313" key="4">
    <source>
        <dbReference type="EMBL" id="KAK4791378.1"/>
    </source>
</evidence>
<dbReference type="InterPro" id="IPR040390">
    <property type="entry name" value="TIFY/JAZ"/>
</dbReference>
<dbReference type="PROSITE" id="PS51320">
    <property type="entry name" value="TIFY"/>
    <property type="match status" value="1"/>
</dbReference>
<dbReference type="InterPro" id="IPR018467">
    <property type="entry name" value="CCT_CS"/>
</dbReference>
<reference evidence="4 5" key="1">
    <citation type="journal article" date="2023" name="Hortic Res">
        <title>Pangenome of water caltrop reveals structural variations and asymmetric subgenome divergence after allopolyploidization.</title>
        <authorList>
            <person name="Zhang X."/>
            <person name="Chen Y."/>
            <person name="Wang L."/>
            <person name="Yuan Y."/>
            <person name="Fang M."/>
            <person name="Shi L."/>
            <person name="Lu R."/>
            <person name="Comes H.P."/>
            <person name="Ma Y."/>
            <person name="Chen Y."/>
            <person name="Huang G."/>
            <person name="Zhou Y."/>
            <person name="Zheng Z."/>
            <person name="Qiu Y."/>
        </authorList>
    </citation>
    <scope>NUCLEOTIDE SEQUENCE [LARGE SCALE GENOMIC DNA]</scope>
    <source>
        <strain evidence="4">F231</strain>
    </source>
</reference>
<keyword evidence="2" id="KW-0539">Nucleus</keyword>
<keyword evidence="2" id="KW-1184">Jasmonic acid signaling pathway</keyword>
<dbReference type="PANTHER" id="PTHR33077:SF5">
    <property type="entry name" value="PROTEIN TIFY 9"/>
    <property type="match status" value="1"/>
</dbReference>
<protein>
    <recommendedName>
        <fullName evidence="2">Protein TIFY</fullName>
    </recommendedName>
    <alternativeName>
        <fullName evidence="2">Jasmonate ZIM domain-containing protein</fullName>
    </alternativeName>
</protein>
<dbReference type="Pfam" id="PF09425">
    <property type="entry name" value="Jas_motif"/>
    <property type="match status" value="1"/>
</dbReference>
<evidence type="ECO:0000256" key="2">
    <source>
        <dbReference type="RuleBase" id="RU369065"/>
    </source>
</evidence>
<keyword evidence="5" id="KW-1185">Reference proteome</keyword>
<dbReference type="EMBL" id="JAXQNO010000009">
    <property type="protein sequence ID" value="KAK4791378.1"/>
    <property type="molecule type" value="Genomic_DNA"/>
</dbReference>
<dbReference type="Proteomes" id="UP001346149">
    <property type="component" value="Unassembled WGS sequence"/>
</dbReference>
<dbReference type="GO" id="GO:0009611">
    <property type="term" value="P:response to wounding"/>
    <property type="evidence" value="ECO:0007669"/>
    <property type="project" value="UniProtKB-UniRule"/>
</dbReference>
<sequence>MSRATLEFDFFGTEKEKLTSCTSSSATSRSLHSQRSFRGIQSTISRINPELLKLVIASTSFSTPEAPDVQNNAFLPLPVHVPALRYSVATDSINSSKQTAPLTIFYNGTLAIFNVSPDEAESMLKLAAEASSKISGQENNDATTPSMDHKNLLRAFRADLPLFRRKSLGRFLEKRKER</sequence>
<dbReference type="Pfam" id="PF06200">
    <property type="entry name" value="tify"/>
    <property type="match status" value="1"/>
</dbReference>
<comment type="caution">
    <text evidence="4">The sequence shown here is derived from an EMBL/GenBank/DDBJ whole genome shotgun (WGS) entry which is preliminary data.</text>
</comment>
<comment type="function">
    <text evidence="2">Repressor of jasmonate responses.</text>
</comment>
<feature type="domain" description="Tify" evidence="3">
    <location>
        <begin position="95"/>
        <end position="129"/>
    </location>
</feature>
<accession>A0AAN7M493</accession>
<comment type="similarity">
    <text evidence="1 2">Belongs to the TIFY/JAZ family.</text>
</comment>
<comment type="subcellular location">
    <subcellularLocation>
        <location evidence="2">Nucleus</location>
    </subcellularLocation>
</comment>
<dbReference type="PANTHER" id="PTHR33077">
    <property type="entry name" value="PROTEIN TIFY 4A-RELATED-RELATED"/>
    <property type="match status" value="1"/>
</dbReference>
<dbReference type="SMART" id="SM00979">
    <property type="entry name" value="TIFY"/>
    <property type="match status" value="1"/>
</dbReference>